<comment type="subcellular location">
    <subcellularLocation>
        <location evidence="1">Cytoplasm</location>
    </subcellularLocation>
</comment>
<feature type="compositionally biased region" description="Low complexity" evidence="9">
    <location>
        <begin position="79"/>
        <end position="97"/>
    </location>
</feature>
<keyword evidence="6 8" id="KW-0810">Translation regulation</keyword>
<feature type="compositionally biased region" description="Polar residues" evidence="9">
    <location>
        <begin position="98"/>
        <end position="111"/>
    </location>
</feature>
<sequence>FYQVFTKMYNSIGVLGLAAQEGAMSRSEPSSNSWNIWAPLPTTSRPSVPSPCSSTSSSSGGSASSGSAEVSQPSPPLSNSPLTAPGSSASSSPRSTSEMPATNNSMTQQQRGIGNSKQIANDLMNLFMVPRMPPTQMPPSHQQYQHQPHRLPVGLGHGPNGVPYPISLPEPYPRACWDEFNLNGRESELDELDRLLRGLEIGESRHAIMSLPDDLPPSHDNDDVLTKTRLVEILRERERQKMARRRGMARKQGKVCVFCRNNGEAEATYTSHQLKDADGKIVCPVLYIYTCPICGANGPNAHTIKYCPMNPSDPTGVSRSLRVGRRT</sequence>
<dbReference type="PANTHER" id="PTHR12887">
    <property type="entry name" value="NANOS PROTEIN"/>
    <property type="match status" value="1"/>
</dbReference>
<evidence type="ECO:0000256" key="4">
    <source>
        <dbReference type="ARBA" id="ARBA00022771"/>
    </source>
</evidence>
<keyword evidence="7 8" id="KW-0694">RNA-binding</keyword>
<evidence type="ECO:0000313" key="11">
    <source>
        <dbReference type="EMBL" id="DAA06318.1"/>
    </source>
</evidence>
<evidence type="ECO:0000256" key="9">
    <source>
        <dbReference type="SAM" id="MobiDB-lite"/>
    </source>
</evidence>
<comment type="similarity">
    <text evidence="8">Belongs to the nanos family.</text>
</comment>
<evidence type="ECO:0000256" key="5">
    <source>
        <dbReference type="ARBA" id="ARBA00022833"/>
    </source>
</evidence>
<dbReference type="GO" id="GO:0008270">
    <property type="term" value="F:zinc ion binding"/>
    <property type="evidence" value="ECO:0007669"/>
    <property type="project" value="UniProtKB-KW"/>
</dbReference>
<dbReference type="PROSITE" id="PS51522">
    <property type="entry name" value="ZF_NANOS"/>
    <property type="match status" value="1"/>
</dbReference>
<evidence type="ECO:0000256" key="2">
    <source>
        <dbReference type="ARBA" id="ARBA00022490"/>
    </source>
</evidence>
<accession>B5X0E6</accession>
<dbReference type="GO" id="GO:0006417">
    <property type="term" value="P:regulation of translation"/>
    <property type="evidence" value="ECO:0007669"/>
    <property type="project" value="UniProtKB-UniRule"/>
</dbReference>
<keyword evidence="5" id="KW-0862">Zinc</keyword>
<evidence type="ECO:0000256" key="3">
    <source>
        <dbReference type="ARBA" id="ARBA00022723"/>
    </source>
</evidence>
<keyword evidence="4 8" id="KW-0863">Zinc-finger</keyword>
<dbReference type="GO" id="GO:0005737">
    <property type="term" value="C:cytoplasm"/>
    <property type="evidence" value="ECO:0007669"/>
    <property type="project" value="UniProtKB-SubCell"/>
</dbReference>
<feature type="domain" description="Nanos-type" evidence="10">
    <location>
        <begin position="255"/>
        <end position="309"/>
    </location>
</feature>
<protein>
    <submittedName>
        <fullName evidence="11">Nanos protein</fullName>
    </submittedName>
</protein>
<dbReference type="InterPro" id="IPR008705">
    <property type="entry name" value="Nanos/Xcar2"/>
</dbReference>
<dbReference type="Gene3D" id="4.10.60.30">
    <property type="entry name" value="Nanos, RNA-binding domain"/>
    <property type="match status" value="1"/>
</dbReference>
<feature type="compositionally biased region" description="Low complexity" evidence="9">
    <location>
        <begin position="39"/>
        <end position="72"/>
    </location>
</feature>
<dbReference type="Pfam" id="PF05741">
    <property type="entry name" value="zf-nanos"/>
    <property type="match status" value="1"/>
</dbReference>
<reference evidence="11" key="1">
    <citation type="journal article" date="2008" name="Dev. Genes Evol.">
        <title>Vasa and nanos are coexpressed in somatic and germ line tissue from early embryonic cleavage stages through adulthood in the polychaete Capitella sp. I.</title>
        <authorList>
            <person name="Dill K.K."/>
            <person name="Seaver E.C."/>
        </authorList>
    </citation>
    <scope>NUCLEOTIDE SEQUENCE</scope>
</reference>
<feature type="non-terminal residue" evidence="11">
    <location>
        <position position="1"/>
    </location>
</feature>
<evidence type="ECO:0000259" key="10">
    <source>
        <dbReference type="PROSITE" id="PS51522"/>
    </source>
</evidence>
<organism evidence="11">
    <name type="scientific">Capitella teleta</name>
    <name type="common">Polychaete worm</name>
    <dbReference type="NCBI Taxonomy" id="283909"/>
    <lineage>
        <taxon>Eukaryota</taxon>
        <taxon>Metazoa</taxon>
        <taxon>Spiralia</taxon>
        <taxon>Lophotrochozoa</taxon>
        <taxon>Annelida</taxon>
        <taxon>Polychaeta</taxon>
        <taxon>Sedentaria</taxon>
        <taxon>Scolecida</taxon>
        <taxon>Capitellidae</taxon>
        <taxon>Capitella</taxon>
    </lineage>
</organism>
<evidence type="ECO:0000256" key="8">
    <source>
        <dbReference type="PROSITE-ProRule" id="PRU00855"/>
    </source>
</evidence>
<evidence type="ECO:0000256" key="6">
    <source>
        <dbReference type="ARBA" id="ARBA00022845"/>
    </source>
</evidence>
<dbReference type="InterPro" id="IPR038129">
    <property type="entry name" value="Nanos_sf"/>
</dbReference>
<evidence type="ECO:0000256" key="7">
    <source>
        <dbReference type="ARBA" id="ARBA00022884"/>
    </source>
</evidence>
<dbReference type="EMBL" id="BK006522">
    <property type="protein sequence ID" value="DAA06318.1"/>
    <property type="molecule type" value="mRNA"/>
</dbReference>
<dbReference type="InterPro" id="IPR024161">
    <property type="entry name" value="Znf_nanos-typ"/>
</dbReference>
<proteinExistence type="evidence at transcript level"/>
<dbReference type="AlphaFoldDB" id="B5X0E6"/>
<dbReference type="GO" id="GO:0003723">
    <property type="term" value="F:RNA binding"/>
    <property type="evidence" value="ECO:0007669"/>
    <property type="project" value="UniProtKB-UniRule"/>
</dbReference>
<keyword evidence="3" id="KW-0479">Metal-binding</keyword>
<name>B5X0E6_CAPTE</name>
<keyword evidence="2" id="KW-0963">Cytoplasm</keyword>
<evidence type="ECO:0000256" key="1">
    <source>
        <dbReference type="ARBA" id="ARBA00004496"/>
    </source>
</evidence>
<feature type="region of interest" description="Disordered" evidence="9">
    <location>
        <begin position="25"/>
        <end position="111"/>
    </location>
</feature>